<sequence>MDFKKIQEIFSSYYLAIPDYQRDYSWTEAEISTLFDDIKNLMINNSNEEHFLGAIVTTSFDSESSSGMDIVLEDYKISSDNIRHVVDGQQRLTTISLLMRAAMDLASQTVVLKEQKNIIQGYLRNLASCLYGSEMTSDGKSAPRLFLNGNTARVYMSDKVLGISKISGQMKYRGAKRLIKAFDYLKLSIKELCDEYCIEYKVEPYEFYRAFFQMFTSQLKFVVIECNTAMNAFQVFDSLNGKGNDLTAADRIKNIFLSWCNNKNALNKWNSLISPLDQDNLVKFFTCYMFYLNGKRVQKRRLPDEYKNEFSESATIDFDNFYQNQVNAAEIYGKITSRSTGIKSLDDMVLADLATLNQEQAYLPLFAVLLHFDAKTNAASIIEFGKSLCSLITRMQVCEKSNNRLDAIFAECIKKIKNNESIPVLTTFIDSKKIEIANDAQFKSAFQNLSIKDMKQAKYYLVGIENYLREQNGNRNKVDVSSKLTVEHIIPQDESAWNNWFSELDFNISEDDYSEFSEMVIPSIGNMLLLYDDDNSAAGKNTLSEKIKVYRQGSNNSTNSSPMRTFMLVEDFVNQYEKNGFSNKSVEERSEKLANLAIEVW</sequence>
<dbReference type="GO" id="GO:0004519">
    <property type="term" value="F:endonuclease activity"/>
    <property type="evidence" value="ECO:0007669"/>
    <property type="project" value="UniProtKB-KW"/>
</dbReference>
<evidence type="ECO:0000259" key="1">
    <source>
        <dbReference type="Pfam" id="PF03235"/>
    </source>
</evidence>
<accession>A0A9E7AIJ0</accession>
<evidence type="ECO:0000259" key="2">
    <source>
        <dbReference type="Pfam" id="PF07510"/>
    </source>
</evidence>
<dbReference type="PANTHER" id="PTHR35149">
    <property type="entry name" value="SLL5132 PROTEIN"/>
    <property type="match status" value="1"/>
</dbReference>
<reference evidence="3" key="1">
    <citation type="submission" date="2022-05" db="EMBL/GenBank/DDBJ databases">
        <title>Using nanopore sequencing to obtain complete genomes from saliva samples.</title>
        <authorList>
            <person name="Baker J.L."/>
        </authorList>
    </citation>
    <scope>NUCLEOTIDE SEQUENCE</scope>
    <source>
        <strain evidence="3">JCVI-JB-Lp32</strain>
    </source>
</reference>
<evidence type="ECO:0000313" key="3">
    <source>
        <dbReference type="EMBL" id="UQF77504.1"/>
    </source>
</evidence>
<organism evidence="3 4">
    <name type="scientific">Lancefieldella parvula</name>
    <dbReference type="NCBI Taxonomy" id="1382"/>
    <lineage>
        <taxon>Bacteria</taxon>
        <taxon>Bacillati</taxon>
        <taxon>Actinomycetota</taxon>
        <taxon>Coriobacteriia</taxon>
        <taxon>Coriobacteriales</taxon>
        <taxon>Atopobiaceae</taxon>
        <taxon>Lancefieldella</taxon>
    </lineage>
</organism>
<dbReference type="AlphaFoldDB" id="A0A9E7AIJ0"/>
<dbReference type="EMBL" id="CP097092">
    <property type="protein sequence ID" value="UQF77504.1"/>
    <property type="molecule type" value="Genomic_DNA"/>
</dbReference>
<dbReference type="InterPro" id="IPR011089">
    <property type="entry name" value="GmrSD_C"/>
</dbReference>
<gene>
    <name evidence="3" type="ORF">M3I19_04140</name>
</gene>
<keyword evidence="3" id="KW-0378">Hydrolase</keyword>
<dbReference type="PANTHER" id="PTHR35149:SF1">
    <property type="entry name" value="DUF5655 DOMAIN-CONTAINING PROTEIN"/>
    <property type="match status" value="1"/>
</dbReference>
<dbReference type="Pfam" id="PF07510">
    <property type="entry name" value="GmrSD_C"/>
    <property type="match status" value="1"/>
</dbReference>
<evidence type="ECO:0000313" key="4">
    <source>
        <dbReference type="Proteomes" id="UP000831562"/>
    </source>
</evidence>
<keyword evidence="3" id="KW-0540">Nuclease</keyword>
<dbReference type="InterPro" id="IPR004919">
    <property type="entry name" value="GmrSD_N"/>
</dbReference>
<feature type="domain" description="GmrSD restriction endonucleases C-terminal" evidence="2">
    <location>
        <begin position="438"/>
        <end position="595"/>
    </location>
</feature>
<feature type="domain" description="GmrSD restriction endonucleases N-terminal" evidence="1">
    <location>
        <begin position="6"/>
        <end position="256"/>
    </location>
</feature>
<keyword evidence="3" id="KW-0255">Endonuclease</keyword>
<name>A0A9E7AIJ0_9ACTN</name>
<proteinExistence type="predicted"/>
<dbReference type="Pfam" id="PF03235">
    <property type="entry name" value="GmrSD_N"/>
    <property type="match status" value="1"/>
</dbReference>
<protein>
    <submittedName>
        <fullName evidence="3">DUF262 domain-containing HNH endonuclease family protein</fullName>
    </submittedName>
</protein>
<dbReference type="Proteomes" id="UP000831562">
    <property type="component" value="Chromosome"/>
</dbReference>